<evidence type="ECO:0000256" key="4">
    <source>
        <dbReference type="ARBA" id="ARBA00023157"/>
    </source>
</evidence>
<evidence type="ECO:0000313" key="9">
    <source>
        <dbReference type="Proteomes" id="UP001370299"/>
    </source>
</evidence>
<name>A0ABU8Y891_9MICO</name>
<sequence length="335" mass="35134">MSNIPPTPSGLRGAVDLSSLVDRAQRPPQPPAGAPAQAGSPTGAAAPGTETGADLTVPSLVLDVTDDTFQDVLQLSSVVPVIVDIWAEWCGPCKQLSPILEQLTAEYGGRVLLAKVDADTNPQLVQAFQAQSIPTVAALIGGRPLGLFVGALPEAQVRDVYEQVLQAAEQNGVSGRVTVDGAGAPEDTAEQGEPEPEELPPHHQAAYDAIEQGDYATAIAEYKTAILQDPHDQMAVAGLAQVSLLDRLNGHTADDIRAAAGAGPQDVQAQLAVADLDISGGHVEDAFGRLLDLVPTVFGEDREALRVRLVEYFELIGTDDPRVVAARRRLASALY</sequence>
<evidence type="ECO:0000259" key="7">
    <source>
        <dbReference type="PROSITE" id="PS51352"/>
    </source>
</evidence>
<keyword evidence="3" id="KW-0249">Electron transport</keyword>
<evidence type="ECO:0000313" key="8">
    <source>
        <dbReference type="EMBL" id="MEK0170952.1"/>
    </source>
</evidence>
<keyword evidence="2" id="KW-0813">Transport</keyword>
<keyword evidence="4" id="KW-1015">Disulfide bond</keyword>
<dbReference type="PROSITE" id="PS51352">
    <property type="entry name" value="THIOREDOXIN_2"/>
    <property type="match status" value="1"/>
</dbReference>
<organism evidence="8 9">
    <name type="scientific">Curtobacterium citreum</name>
    <dbReference type="NCBI Taxonomy" id="2036"/>
    <lineage>
        <taxon>Bacteria</taxon>
        <taxon>Bacillati</taxon>
        <taxon>Actinomycetota</taxon>
        <taxon>Actinomycetes</taxon>
        <taxon>Micrococcales</taxon>
        <taxon>Microbacteriaceae</taxon>
        <taxon>Curtobacterium</taxon>
    </lineage>
</organism>
<evidence type="ECO:0000256" key="2">
    <source>
        <dbReference type="ARBA" id="ARBA00022448"/>
    </source>
</evidence>
<comment type="similarity">
    <text evidence="1">Belongs to the thioredoxin family.</text>
</comment>
<accession>A0ABU8Y891</accession>
<dbReference type="SUPFAM" id="SSF48452">
    <property type="entry name" value="TPR-like"/>
    <property type="match status" value="1"/>
</dbReference>
<dbReference type="Gene3D" id="3.40.30.10">
    <property type="entry name" value="Glutaredoxin"/>
    <property type="match status" value="1"/>
</dbReference>
<feature type="region of interest" description="Disordered" evidence="6">
    <location>
        <begin position="176"/>
        <end position="201"/>
    </location>
</feature>
<feature type="compositionally biased region" description="Acidic residues" evidence="6">
    <location>
        <begin position="187"/>
        <end position="198"/>
    </location>
</feature>
<dbReference type="CDD" id="cd02956">
    <property type="entry name" value="ybbN"/>
    <property type="match status" value="1"/>
</dbReference>
<dbReference type="EMBL" id="JBBLYY010000032">
    <property type="protein sequence ID" value="MEK0170952.1"/>
    <property type="molecule type" value="Genomic_DNA"/>
</dbReference>
<dbReference type="InterPro" id="IPR013766">
    <property type="entry name" value="Thioredoxin_domain"/>
</dbReference>
<feature type="domain" description="Thioredoxin" evidence="7">
    <location>
        <begin position="40"/>
        <end position="166"/>
    </location>
</feature>
<dbReference type="PANTHER" id="PTHR45663">
    <property type="entry name" value="GEO12009P1"/>
    <property type="match status" value="1"/>
</dbReference>
<dbReference type="SUPFAM" id="SSF52833">
    <property type="entry name" value="Thioredoxin-like"/>
    <property type="match status" value="1"/>
</dbReference>
<dbReference type="Pfam" id="PF00085">
    <property type="entry name" value="Thioredoxin"/>
    <property type="match status" value="1"/>
</dbReference>
<evidence type="ECO:0000256" key="1">
    <source>
        <dbReference type="ARBA" id="ARBA00008987"/>
    </source>
</evidence>
<reference evidence="8 9" key="1">
    <citation type="submission" date="2024-03" db="EMBL/GenBank/DDBJ databases">
        <title>Whole genomes of four grape xylem sap localized bacterial endophytes.</title>
        <authorList>
            <person name="Kumar G."/>
            <person name="Savka M.A."/>
        </authorList>
    </citation>
    <scope>NUCLEOTIDE SEQUENCE [LARGE SCALE GENOMIC DNA]</scope>
    <source>
        <strain evidence="8 9">RIT_GXS8</strain>
    </source>
</reference>
<protein>
    <submittedName>
        <fullName evidence="8">Tetratricopeptide repeat protein</fullName>
    </submittedName>
</protein>
<dbReference type="InterPro" id="IPR017937">
    <property type="entry name" value="Thioredoxin_CS"/>
</dbReference>
<dbReference type="RefSeq" id="WP_340196882.1">
    <property type="nucleotide sequence ID" value="NZ_JBBKAP010000050.1"/>
</dbReference>
<dbReference type="PANTHER" id="PTHR45663:SF11">
    <property type="entry name" value="GEO12009P1"/>
    <property type="match status" value="1"/>
</dbReference>
<proteinExistence type="inferred from homology"/>
<keyword evidence="9" id="KW-1185">Reference proteome</keyword>
<dbReference type="InterPro" id="IPR036249">
    <property type="entry name" value="Thioredoxin-like_sf"/>
</dbReference>
<feature type="region of interest" description="Disordered" evidence="6">
    <location>
        <begin position="23"/>
        <end position="52"/>
    </location>
</feature>
<feature type="compositionally biased region" description="Low complexity" evidence="6">
    <location>
        <begin position="34"/>
        <end position="52"/>
    </location>
</feature>
<evidence type="ECO:0000256" key="6">
    <source>
        <dbReference type="SAM" id="MobiDB-lite"/>
    </source>
</evidence>
<evidence type="ECO:0000256" key="3">
    <source>
        <dbReference type="ARBA" id="ARBA00022982"/>
    </source>
</evidence>
<gene>
    <name evidence="8" type="ORF">WMN62_05665</name>
</gene>
<dbReference type="Gene3D" id="1.25.40.10">
    <property type="entry name" value="Tetratricopeptide repeat domain"/>
    <property type="match status" value="1"/>
</dbReference>
<dbReference type="InterPro" id="IPR011990">
    <property type="entry name" value="TPR-like_helical_dom_sf"/>
</dbReference>
<comment type="caution">
    <text evidence="8">The sequence shown here is derived from an EMBL/GenBank/DDBJ whole genome shotgun (WGS) entry which is preliminary data.</text>
</comment>
<dbReference type="PROSITE" id="PS00194">
    <property type="entry name" value="THIOREDOXIN_1"/>
    <property type="match status" value="1"/>
</dbReference>
<evidence type="ECO:0000256" key="5">
    <source>
        <dbReference type="ARBA" id="ARBA00023284"/>
    </source>
</evidence>
<dbReference type="Pfam" id="PF14561">
    <property type="entry name" value="TPR_20"/>
    <property type="match status" value="1"/>
</dbReference>
<dbReference type="Proteomes" id="UP001370299">
    <property type="component" value="Unassembled WGS sequence"/>
</dbReference>
<keyword evidence="5" id="KW-0676">Redox-active center</keyword>